<dbReference type="Proteomes" id="UP001054252">
    <property type="component" value="Unassembled WGS sequence"/>
</dbReference>
<sequence>MVNQLNYCNFNDDVPPYLINFLELLDNFDELLMVNRRPRR</sequence>
<keyword evidence="2" id="KW-1185">Reference proteome</keyword>
<dbReference type="EMBL" id="BPVZ01000112">
    <property type="protein sequence ID" value="GKV35712.1"/>
    <property type="molecule type" value="Genomic_DNA"/>
</dbReference>
<protein>
    <submittedName>
        <fullName evidence="1">Uncharacterized protein</fullName>
    </submittedName>
</protein>
<accession>A0AAV5LGE5</accession>
<evidence type="ECO:0000313" key="1">
    <source>
        <dbReference type="EMBL" id="GKV35712.1"/>
    </source>
</evidence>
<gene>
    <name evidence="1" type="ORF">SLEP1_g43942</name>
</gene>
<proteinExistence type="predicted"/>
<comment type="caution">
    <text evidence="1">The sequence shown here is derived from an EMBL/GenBank/DDBJ whole genome shotgun (WGS) entry which is preliminary data.</text>
</comment>
<evidence type="ECO:0000313" key="2">
    <source>
        <dbReference type="Proteomes" id="UP001054252"/>
    </source>
</evidence>
<name>A0AAV5LGE5_9ROSI</name>
<dbReference type="AlphaFoldDB" id="A0AAV5LGE5"/>
<reference evidence="1 2" key="1">
    <citation type="journal article" date="2021" name="Commun. Biol.">
        <title>The genome of Shorea leprosula (Dipterocarpaceae) highlights the ecological relevance of drought in aseasonal tropical rainforests.</title>
        <authorList>
            <person name="Ng K.K.S."/>
            <person name="Kobayashi M.J."/>
            <person name="Fawcett J.A."/>
            <person name="Hatakeyama M."/>
            <person name="Paape T."/>
            <person name="Ng C.H."/>
            <person name="Ang C.C."/>
            <person name="Tnah L.H."/>
            <person name="Lee C.T."/>
            <person name="Nishiyama T."/>
            <person name="Sese J."/>
            <person name="O'Brien M.J."/>
            <person name="Copetti D."/>
            <person name="Mohd Noor M.I."/>
            <person name="Ong R.C."/>
            <person name="Putra M."/>
            <person name="Sireger I.Z."/>
            <person name="Indrioko S."/>
            <person name="Kosugi Y."/>
            <person name="Izuno A."/>
            <person name="Isagi Y."/>
            <person name="Lee S.L."/>
            <person name="Shimizu K.K."/>
        </authorList>
    </citation>
    <scope>NUCLEOTIDE SEQUENCE [LARGE SCALE GENOMIC DNA]</scope>
    <source>
        <strain evidence="1">214</strain>
    </source>
</reference>
<organism evidence="1 2">
    <name type="scientific">Rubroshorea leprosula</name>
    <dbReference type="NCBI Taxonomy" id="152421"/>
    <lineage>
        <taxon>Eukaryota</taxon>
        <taxon>Viridiplantae</taxon>
        <taxon>Streptophyta</taxon>
        <taxon>Embryophyta</taxon>
        <taxon>Tracheophyta</taxon>
        <taxon>Spermatophyta</taxon>
        <taxon>Magnoliopsida</taxon>
        <taxon>eudicotyledons</taxon>
        <taxon>Gunneridae</taxon>
        <taxon>Pentapetalae</taxon>
        <taxon>rosids</taxon>
        <taxon>malvids</taxon>
        <taxon>Malvales</taxon>
        <taxon>Dipterocarpaceae</taxon>
        <taxon>Rubroshorea</taxon>
    </lineage>
</organism>